<dbReference type="AlphaFoldDB" id="A0A1I7YIV9"/>
<proteinExistence type="predicted"/>
<accession>A0A1I7YIV9</accession>
<evidence type="ECO:0000313" key="3">
    <source>
        <dbReference type="WBParaSite" id="L893_g16826.t1"/>
    </source>
</evidence>
<keyword evidence="2" id="KW-1185">Reference proteome</keyword>
<dbReference type="WBParaSite" id="L893_g16826.t1">
    <property type="protein sequence ID" value="L893_g16826.t1"/>
    <property type="gene ID" value="L893_g16826"/>
</dbReference>
<dbReference type="Proteomes" id="UP000095287">
    <property type="component" value="Unplaced"/>
</dbReference>
<feature type="compositionally biased region" description="Basic and acidic residues" evidence="1">
    <location>
        <begin position="133"/>
        <end position="147"/>
    </location>
</feature>
<feature type="compositionally biased region" description="Polar residues" evidence="1">
    <location>
        <begin position="182"/>
        <end position="192"/>
    </location>
</feature>
<evidence type="ECO:0000313" key="2">
    <source>
        <dbReference type="Proteomes" id="UP000095287"/>
    </source>
</evidence>
<organism evidence="2 3">
    <name type="scientific">Steinernema glaseri</name>
    <dbReference type="NCBI Taxonomy" id="37863"/>
    <lineage>
        <taxon>Eukaryota</taxon>
        <taxon>Metazoa</taxon>
        <taxon>Ecdysozoa</taxon>
        <taxon>Nematoda</taxon>
        <taxon>Chromadorea</taxon>
        <taxon>Rhabditida</taxon>
        <taxon>Tylenchina</taxon>
        <taxon>Panagrolaimomorpha</taxon>
        <taxon>Strongyloidoidea</taxon>
        <taxon>Steinernematidae</taxon>
        <taxon>Steinernema</taxon>
    </lineage>
</organism>
<name>A0A1I7YIV9_9BILA</name>
<protein>
    <submittedName>
        <fullName evidence="3">Zgc:</fullName>
    </submittedName>
</protein>
<feature type="region of interest" description="Disordered" evidence="1">
    <location>
        <begin position="122"/>
        <end position="201"/>
    </location>
</feature>
<sequence length="201" mass="23252">MCYLSWLLTSVARYRGFTEKSKKIKDLTTWPAEQRMIRHHLHRRHVQVDREKKTLTVTEGPFKGSHPLPGARESRPKFMQCLRASEVQPFRPGSFGYLVAQSATEDVRSEGKRRELGRKLFECVPPPSAPELLKQERQKKKEEEERKRKEKERRKKSADQVGQGPIQQGEPSEVRSVPSCLRSPTSARSGSNTKKRVRFTL</sequence>
<evidence type="ECO:0000256" key="1">
    <source>
        <dbReference type="SAM" id="MobiDB-lite"/>
    </source>
</evidence>
<reference evidence="3" key="1">
    <citation type="submission" date="2016-11" db="UniProtKB">
        <authorList>
            <consortium name="WormBaseParasite"/>
        </authorList>
    </citation>
    <scope>IDENTIFICATION</scope>
</reference>